<feature type="compositionally biased region" description="Polar residues" evidence="1">
    <location>
        <begin position="274"/>
        <end position="297"/>
    </location>
</feature>
<feature type="region of interest" description="Disordered" evidence="1">
    <location>
        <begin position="1"/>
        <end position="28"/>
    </location>
</feature>
<evidence type="ECO:0000313" key="3">
    <source>
        <dbReference type="Proteomes" id="UP000815325"/>
    </source>
</evidence>
<evidence type="ECO:0000256" key="1">
    <source>
        <dbReference type="SAM" id="MobiDB-lite"/>
    </source>
</evidence>
<feature type="compositionally biased region" description="Polar residues" evidence="1">
    <location>
        <begin position="85"/>
        <end position="102"/>
    </location>
</feature>
<dbReference type="Proteomes" id="UP000815325">
    <property type="component" value="Unassembled WGS sequence"/>
</dbReference>
<sequence>MVKRKGSSDANINKRRDSASKACNNKDASEHCLQSETTLATPQQTPLKIPPACPNPTSHTCPNPATLTPPKPLCLEGSFMQTPACTYSTPSSQPQALSTPPTHTQPPVADKPRSTIAILNDFLENAYKLQDRAHQLWLEEQHEMKRGIALNIIYAPTSDASHHSQQWGAQQGNEDPNGCVTPGAQVIPDLGQEHLLFSPPSAKMDALFGVNLGSTPTAGQLADHTSNHLFSSPTAMGLHAFIHDGMHSARSLPGSAHAPFHSRPHILSQFHPLNHTTNPSIATASATKAPHQQQSCQEGDAHDPHLSSPQLPYTHQPQSPATQRYWQPLSSGSSPGTAPTLRCPPALGATALGSRSPLSRHQPLHASSASLASKPSRALLFHHSSGNATLHHPPHQQHGGELHTDAELSPRCGFRAAGFAPSSCSLRQQLLQQQLESSAVESPTAVLLPRAGKTQDFISCPDSPADYLLSEPSSSKHPFQQSQTQKQQQQQQGLDFLGGHTHSELRLCTTPLAKRQKR</sequence>
<reference evidence="2" key="1">
    <citation type="submission" date="2017-08" db="EMBL/GenBank/DDBJ databases">
        <authorList>
            <person name="Polle J.E."/>
            <person name="Barry K."/>
            <person name="Cushman J."/>
            <person name="Schmutz J."/>
            <person name="Tran D."/>
            <person name="Hathwaick L.T."/>
            <person name="Yim W.C."/>
            <person name="Jenkins J."/>
            <person name="Mckie-Krisberg Z.M."/>
            <person name="Prochnik S."/>
            <person name="Lindquist E."/>
            <person name="Dockter R.B."/>
            <person name="Adam C."/>
            <person name="Molina H."/>
            <person name="Bunkerborg J."/>
            <person name="Jin E."/>
            <person name="Buchheim M."/>
            <person name="Magnuson J."/>
        </authorList>
    </citation>
    <scope>NUCLEOTIDE SEQUENCE</scope>
    <source>
        <strain evidence="2">CCAP 19/18</strain>
    </source>
</reference>
<comment type="caution">
    <text evidence="2">The sequence shown here is derived from an EMBL/GenBank/DDBJ whole genome shotgun (WGS) entry which is preliminary data.</text>
</comment>
<gene>
    <name evidence="2" type="ORF">DUNSADRAFT_14019</name>
</gene>
<organism evidence="2 3">
    <name type="scientific">Dunaliella salina</name>
    <name type="common">Green alga</name>
    <name type="synonym">Protococcus salinus</name>
    <dbReference type="NCBI Taxonomy" id="3046"/>
    <lineage>
        <taxon>Eukaryota</taxon>
        <taxon>Viridiplantae</taxon>
        <taxon>Chlorophyta</taxon>
        <taxon>core chlorophytes</taxon>
        <taxon>Chlorophyceae</taxon>
        <taxon>CS clade</taxon>
        <taxon>Chlamydomonadales</taxon>
        <taxon>Dunaliellaceae</taxon>
        <taxon>Dunaliella</taxon>
    </lineage>
</organism>
<feature type="compositionally biased region" description="Low complexity" evidence="1">
    <location>
        <begin position="480"/>
        <end position="492"/>
    </location>
</feature>
<evidence type="ECO:0008006" key="4">
    <source>
        <dbReference type="Google" id="ProtNLM"/>
    </source>
</evidence>
<keyword evidence="3" id="KW-1185">Reference proteome</keyword>
<feature type="region of interest" description="Disordered" evidence="1">
    <location>
        <begin position="85"/>
        <end position="110"/>
    </location>
</feature>
<feature type="region of interest" description="Disordered" evidence="1">
    <location>
        <begin position="270"/>
        <end position="371"/>
    </location>
</feature>
<feature type="compositionally biased region" description="Polar residues" evidence="1">
    <location>
        <begin position="307"/>
        <end position="337"/>
    </location>
</feature>
<evidence type="ECO:0000313" key="2">
    <source>
        <dbReference type="EMBL" id="KAF5841188.1"/>
    </source>
</evidence>
<dbReference type="EMBL" id="MU069492">
    <property type="protein sequence ID" value="KAF5841188.1"/>
    <property type="molecule type" value="Genomic_DNA"/>
</dbReference>
<accession>A0ABQ7H2V0</accession>
<protein>
    <recommendedName>
        <fullName evidence="4">Encoded protein</fullName>
    </recommendedName>
</protein>
<feature type="region of interest" description="Disordered" evidence="1">
    <location>
        <begin position="385"/>
        <end position="405"/>
    </location>
</feature>
<name>A0ABQ7H2V0_DUNSA</name>
<proteinExistence type="predicted"/>
<feature type="region of interest" description="Disordered" evidence="1">
    <location>
        <begin position="470"/>
        <end position="502"/>
    </location>
</feature>